<dbReference type="InterPro" id="IPR019972">
    <property type="entry name" value="Ribosomal_uL14_CS"/>
</dbReference>
<evidence type="ECO:0000256" key="4">
    <source>
        <dbReference type="RuleBase" id="RU003949"/>
    </source>
</evidence>
<dbReference type="STRING" id="1801773.A3A03_01030"/>
<dbReference type="GO" id="GO:0006412">
    <property type="term" value="P:translation"/>
    <property type="evidence" value="ECO:0007669"/>
    <property type="project" value="UniProtKB-UniRule"/>
</dbReference>
<evidence type="ECO:0000256" key="1">
    <source>
        <dbReference type="ARBA" id="ARBA00022980"/>
    </source>
</evidence>
<proteinExistence type="inferred from homology"/>
<organism evidence="6 7">
    <name type="scientific">Candidatus Nomurabacteria bacterium RIFCSPLOWO2_01_FULL_40_18</name>
    <dbReference type="NCBI Taxonomy" id="1801773"/>
    <lineage>
        <taxon>Bacteria</taxon>
        <taxon>Candidatus Nomuraibacteriota</taxon>
    </lineage>
</organism>
<dbReference type="PANTHER" id="PTHR11761:SF3">
    <property type="entry name" value="LARGE RIBOSOMAL SUBUNIT PROTEIN UL14M"/>
    <property type="match status" value="1"/>
</dbReference>
<reference evidence="6 7" key="1">
    <citation type="journal article" date="2016" name="Nat. Commun.">
        <title>Thousands of microbial genomes shed light on interconnected biogeochemical processes in an aquifer system.</title>
        <authorList>
            <person name="Anantharaman K."/>
            <person name="Brown C.T."/>
            <person name="Hug L.A."/>
            <person name="Sharon I."/>
            <person name="Castelle C.J."/>
            <person name="Probst A.J."/>
            <person name="Thomas B.C."/>
            <person name="Singh A."/>
            <person name="Wilkins M.J."/>
            <person name="Karaoz U."/>
            <person name="Brodie E.L."/>
            <person name="Williams K.H."/>
            <person name="Hubbard S.S."/>
            <person name="Banfield J.F."/>
        </authorList>
    </citation>
    <scope>NUCLEOTIDE SEQUENCE [LARGE SCALE GENOMIC DNA]</scope>
</reference>
<dbReference type="InterPro" id="IPR036853">
    <property type="entry name" value="Ribosomal_uL14_sf"/>
</dbReference>
<gene>
    <name evidence="3" type="primary">rplN</name>
    <name evidence="6" type="ORF">A3A03_01030</name>
</gene>
<dbReference type="GO" id="GO:0003735">
    <property type="term" value="F:structural constituent of ribosome"/>
    <property type="evidence" value="ECO:0007669"/>
    <property type="project" value="InterPro"/>
</dbReference>
<keyword evidence="3 5" id="KW-0694">RNA-binding</keyword>
<dbReference type="SUPFAM" id="SSF50193">
    <property type="entry name" value="Ribosomal protein L14"/>
    <property type="match status" value="1"/>
</dbReference>
<comment type="function">
    <text evidence="3 5">Binds to 23S rRNA. Forms part of two intersubunit bridges in the 70S ribosome.</text>
</comment>
<accession>A0A1F6XJM0</accession>
<sequence>MIQAGTWVKIADNTGGTVGKVFKILGSSKKRYATLGEQVIIAVKVASPRKGVKKKDVHQAVVVRTRAAFRRIDGSYIRFDDNAVVILEKGKLDPKAGRVFGPIPREIAEKGFQKIISLAQEVI</sequence>
<comment type="caution">
    <text evidence="6">The sequence shown here is derived from an EMBL/GenBank/DDBJ whole genome shotgun (WGS) entry which is preliminary data.</text>
</comment>
<dbReference type="InterPro" id="IPR005745">
    <property type="entry name" value="Ribosomal_uL14_bac-type"/>
</dbReference>
<comment type="subunit">
    <text evidence="3">Part of the 50S ribosomal subunit. Forms a cluster with proteins L3 and L19. In the 70S ribosome, L14 and L19 interact and together make contacts with the 16S rRNA in bridges B5 and B8.</text>
</comment>
<dbReference type="HAMAP" id="MF_01367">
    <property type="entry name" value="Ribosomal_uL14"/>
    <property type="match status" value="1"/>
</dbReference>
<protein>
    <recommendedName>
        <fullName evidence="3">Large ribosomal subunit protein uL14</fullName>
    </recommendedName>
</protein>
<dbReference type="SMART" id="SM01374">
    <property type="entry name" value="Ribosomal_L14"/>
    <property type="match status" value="1"/>
</dbReference>
<dbReference type="Pfam" id="PF00238">
    <property type="entry name" value="Ribosomal_L14"/>
    <property type="match status" value="1"/>
</dbReference>
<evidence type="ECO:0000256" key="2">
    <source>
        <dbReference type="ARBA" id="ARBA00023274"/>
    </source>
</evidence>
<evidence type="ECO:0000256" key="3">
    <source>
        <dbReference type="HAMAP-Rule" id="MF_01367"/>
    </source>
</evidence>
<evidence type="ECO:0000313" key="7">
    <source>
        <dbReference type="Proteomes" id="UP000176629"/>
    </source>
</evidence>
<comment type="similarity">
    <text evidence="3 4">Belongs to the universal ribosomal protein uL14 family.</text>
</comment>
<dbReference type="GO" id="GO:0022625">
    <property type="term" value="C:cytosolic large ribosomal subunit"/>
    <property type="evidence" value="ECO:0007669"/>
    <property type="project" value="TreeGrafter"/>
</dbReference>
<dbReference type="GO" id="GO:0070180">
    <property type="term" value="F:large ribosomal subunit rRNA binding"/>
    <property type="evidence" value="ECO:0007669"/>
    <property type="project" value="TreeGrafter"/>
</dbReference>
<dbReference type="PANTHER" id="PTHR11761">
    <property type="entry name" value="50S/60S RIBOSOMAL PROTEIN L14/L23"/>
    <property type="match status" value="1"/>
</dbReference>
<dbReference type="Gene3D" id="2.40.150.20">
    <property type="entry name" value="Ribosomal protein L14"/>
    <property type="match status" value="1"/>
</dbReference>
<keyword evidence="1 3" id="KW-0689">Ribosomal protein</keyword>
<keyword evidence="2 3" id="KW-0687">Ribonucleoprotein</keyword>
<dbReference type="EMBL" id="MFUX01000030">
    <property type="protein sequence ID" value="OGI94222.1"/>
    <property type="molecule type" value="Genomic_DNA"/>
</dbReference>
<evidence type="ECO:0000313" key="6">
    <source>
        <dbReference type="EMBL" id="OGI94222.1"/>
    </source>
</evidence>
<keyword evidence="3 5" id="KW-0699">rRNA-binding</keyword>
<dbReference type="Proteomes" id="UP000176629">
    <property type="component" value="Unassembled WGS sequence"/>
</dbReference>
<dbReference type="NCBIfam" id="TIGR01067">
    <property type="entry name" value="rplN_bact"/>
    <property type="match status" value="1"/>
</dbReference>
<evidence type="ECO:0000256" key="5">
    <source>
        <dbReference type="RuleBase" id="RU003950"/>
    </source>
</evidence>
<dbReference type="InterPro" id="IPR000218">
    <property type="entry name" value="Ribosomal_uL14"/>
</dbReference>
<dbReference type="CDD" id="cd00337">
    <property type="entry name" value="Ribosomal_uL14"/>
    <property type="match status" value="1"/>
</dbReference>
<dbReference type="PROSITE" id="PS00049">
    <property type="entry name" value="RIBOSOMAL_L14"/>
    <property type="match status" value="1"/>
</dbReference>
<dbReference type="AlphaFoldDB" id="A0A1F6XJM0"/>
<name>A0A1F6XJM0_9BACT</name>